<dbReference type="PANTHER" id="PTHR14119:SF3">
    <property type="entry name" value="ISOCHORISMATASE DOMAIN-CONTAINING PROTEIN 2"/>
    <property type="match status" value="1"/>
</dbReference>
<keyword evidence="3" id="KW-1185">Reference proteome</keyword>
<gene>
    <name evidence="2" type="ordered locus">Mpe_A2514</name>
</gene>
<dbReference type="InterPro" id="IPR036380">
    <property type="entry name" value="Isochorismatase-like_sf"/>
</dbReference>
<evidence type="ECO:0000313" key="3">
    <source>
        <dbReference type="Proteomes" id="UP000000366"/>
    </source>
</evidence>
<protein>
    <recommendedName>
        <fullName evidence="1">Isochorismatase-like domain-containing protein</fullName>
    </recommendedName>
</protein>
<dbReference type="InterPro" id="IPR050993">
    <property type="entry name" value="Isochorismatase_domain"/>
</dbReference>
<organism evidence="2 3">
    <name type="scientific">Methylibium petroleiphilum (strain ATCC BAA-1232 / LMG 22953 / PM1)</name>
    <dbReference type="NCBI Taxonomy" id="420662"/>
    <lineage>
        <taxon>Bacteria</taxon>
        <taxon>Pseudomonadati</taxon>
        <taxon>Pseudomonadota</taxon>
        <taxon>Betaproteobacteria</taxon>
        <taxon>Burkholderiales</taxon>
        <taxon>Sphaerotilaceae</taxon>
        <taxon>Methylibium</taxon>
    </lineage>
</organism>
<dbReference type="SUPFAM" id="SSF52499">
    <property type="entry name" value="Isochorismatase-like hydrolases"/>
    <property type="match status" value="1"/>
</dbReference>
<dbReference type="KEGG" id="mpt:Mpe_A2514"/>
<evidence type="ECO:0000259" key="1">
    <source>
        <dbReference type="Pfam" id="PF00857"/>
    </source>
</evidence>
<dbReference type="RefSeq" id="WP_011830102.1">
    <property type="nucleotide sequence ID" value="NC_008825.1"/>
</dbReference>
<dbReference type="Gene3D" id="3.40.50.850">
    <property type="entry name" value="Isochorismatase-like"/>
    <property type="match status" value="1"/>
</dbReference>
<dbReference type="PANTHER" id="PTHR14119">
    <property type="entry name" value="HYDROLASE"/>
    <property type="match status" value="1"/>
</dbReference>
<proteinExistence type="predicted"/>
<dbReference type="InterPro" id="IPR000868">
    <property type="entry name" value="Isochorismatase-like_dom"/>
</dbReference>
<evidence type="ECO:0000313" key="2">
    <source>
        <dbReference type="EMBL" id="ABM95469.1"/>
    </source>
</evidence>
<feature type="domain" description="Isochorismatase-like" evidence="1">
    <location>
        <begin position="12"/>
        <end position="159"/>
    </location>
</feature>
<sequence>MMTNAMSAPGSTLVLVDFQQRLMPAIAHADEVLAQATLLARAAQLLGIRTLGTEQNPTGLGPSVESLRQFCESSLSKMHFDACADGLSELIRTDGGATGDVVLAGCEAHVCLLQTALGLLRAGHRVWVVAPACGSRKVSDHALAMQRLREAGAGVVSTEMVVFEWLHSCRHPRFKDVLALLKTPAA</sequence>
<dbReference type="EMBL" id="CP000555">
    <property type="protein sequence ID" value="ABM95469.1"/>
    <property type="molecule type" value="Genomic_DNA"/>
</dbReference>
<dbReference type="STRING" id="420662.Mpe_A2514"/>
<dbReference type="eggNOG" id="COG1335">
    <property type="taxonomic scope" value="Bacteria"/>
</dbReference>
<reference evidence="2 3" key="1">
    <citation type="journal article" date="2007" name="J. Bacteriol.">
        <title>Whole-genome analysis of the methyl tert-butyl ether-degrading beta-proteobacterium Methylibium petroleiphilum PM1.</title>
        <authorList>
            <person name="Kane S.R."/>
            <person name="Chakicherla A.Y."/>
            <person name="Chain P.S.G."/>
            <person name="Schmidt R."/>
            <person name="Shin M.W."/>
            <person name="Legler T.C."/>
            <person name="Scow K.M."/>
            <person name="Larimer F.W."/>
            <person name="Lucas S.M."/>
            <person name="Richardson P.M."/>
            <person name="Hristova K.R."/>
        </authorList>
    </citation>
    <scope>NUCLEOTIDE SEQUENCE [LARGE SCALE GENOMIC DNA]</scope>
    <source>
        <strain evidence="3">ATCC BAA-1232 / LMG 22953 / PM1</strain>
    </source>
</reference>
<dbReference type="AlphaFoldDB" id="A2SIT0"/>
<dbReference type="Pfam" id="PF00857">
    <property type="entry name" value="Isochorismatase"/>
    <property type="match status" value="1"/>
</dbReference>
<dbReference type="HOGENOM" id="CLU_066901_0_1_4"/>
<dbReference type="Proteomes" id="UP000000366">
    <property type="component" value="Chromosome"/>
</dbReference>
<name>A2SIT0_METPP</name>
<accession>A2SIT0</accession>